<keyword evidence="9" id="KW-0325">Glycoprotein</keyword>
<comment type="caution">
    <text evidence="15">The sequence shown here is derived from an EMBL/GenBank/DDBJ whole genome shotgun (WGS) entry which is preliminary data.</text>
</comment>
<feature type="active site" description="Proton donor/acceptor" evidence="11">
    <location>
        <position position="299"/>
    </location>
</feature>
<feature type="non-terminal residue" evidence="15">
    <location>
        <position position="1"/>
    </location>
</feature>
<keyword evidence="4 14" id="KW-0808">Transferase</keyword>
<dbReference type="FunFam" id="3.90.550.10:FF:000147">
    <property type="entry name" value="Galactosylgalactosylxylosylprotein 3-beta-glucuronosyltransferase"/>
    <property type="match status" value="1"/>
</dbReference>
<evidence type="ECO:0000313" key="15">
    <source>
        <dbReference type="EMBL" id="GMR38861.1"/>
    </source>
</evidence>
<feature type="site" description="Interaction with galactose moiety of substrate glycoprotein" evidence="13">
    <location>
        <position position="245"/>
    </location>
</feature>
<comment type="similarity">
    <text evidence="2 14">Belongs to the glycosyltransferase 43 family.</text>
</comment>
<name>A0AAN4ZGW6_9BILA</name>
<dbReference type="PANTHER" id="PTHR10896">
    <property type="entry name" value="GALACTOSYLGALACTOSYLXYLOSYLPROTEIN 3-BETA-GLUCURONOSYLTRANSFERASE BETA-1,3-GLUCURONYLTRANSFERASE"/>
    <property type="match status" value="1"/>
</dbReference>
<evidence type="ECO:0000256" key="14">
    <source>
        <dbReference type="RuleBase" id="RU363127"/>
    </source>
</evidence>
<protein>
    <recommendedName>
        <fullName evidence="3 14">Galactosylgalactosylxylosylprotein 3-beta-glucuronosyltransferase</fullName>
        <ecNumber evidence="3 14">2.4.1.135</ecNumber>
    </recommendedName>
</protein>
<keyword evidence="7" id="KW-1133">Transmembrane helix</keyword>
<gene>
    <name evidence="15" type="ORF">PMAYCL1PPCAC_09056</name>
</gene>
<evidence type="ECO:0000256" key="4">
    <source>
        <dbReference type="ARBA" id="ARBA00022679"/>
    </source>
</evidence>
<keyword evidence="16" id="KW-1185">Reference proteome</keyword>
<dbReference type="CDD" id="cd00218">
    <property type="entry name" value="GlcAT-I"/>
    <property type="match status" value="1"/>
</dbReference>
<dbReference type="EMBL" id="BTRK01000002">
    <property type="protein sequence ID" value="GMR38861.1"/>
    <property type="molecule type" value="Genomic_DNA"/>
</dbReference>
<dbReference type="GO" id="GO:0000139">
    <property type="term" value="C:Golgi membrane"/>
    <property type="evidence" value="ECO:0007669"/>
    <property type="project" value="UniProtKB-SubCell"/>
</dbReference>
<evidence type="ECO:0000256" key="10">
    <source>
        <dbReference type="ARBA" id="ARBA00047979"/>
    </source>
</evidence>
<evidence type="ECO:0000256" key="7">
    <source>
        <dbReference type="ARBA" id="ARBA00022989"/>
    </source>
</evidence>
<evidence type="ECO:0000256" key="3">
    <source>
        <dbReference type="ARBA" id="ARBA00012641"/>
    </source>
</evidence>
<comment type="pathway">
    <text evidence="14">Protein modification; protein glycosylation.</text>
</comment>
<keyword evidence="8" id="KW-0472">Membrane</keyword>
<organism evidence="15 16">
    <name type="scientific">Pristionchus mayeri</name>
    <dbReference type="NCBI Taxonomy" id="1317129"/>
    <lineage>
        <taxon>Eukaryota</taxon>
        <taxon>Metazoa</taxon>
        <taxon>Ecdysozoa</taxon>
        <taxon>Nematoda</taxon>
        <taxon>Chromadorea</taxon>
        <taxon>Rhabditida</taxon>
        <taxon>Rhabditina</taxon>
        <taxon>Diplogasteromorpha</taxon>
        <taxon>Diplogasteroidea</taxon>
        <taxon>Neodiplogasteridae</taxon>
        <taxon>Pristionchus</taxon>
    </lineage>
</organism>
<evidence type="ECO:0000256" key="8">
    <source>
        <dbReference type="ARBA" id="ARBA00023136"/>
    </source>
</evidence>
<dbReference type="SUPFAM" id="SSF53448">
    <property type="entry name" value="Nucleotide-diphospho-sugar transferases"/>
    <property type="match status" value="1"/>
</dbReference>
<keyword evidence="12 14" id="KW-0479">Metal-binding</keyword>
<evidence type="ECO:0000256" key="1">
    <source>
        <dbReference type="ARBA" id="ARBA00004606"/>
    </source>
</evidence>
<reference evidence="16" key="1">
    <citation type="submission" date="2022-10" db="EMBL/GenBank/DDBJ databases">
        <title>Genome assembly of Pristionchus species.</title>
        <authorList>
            <person name="Yoshida K."/>
            <person name="Sommer R.J."/>
        </authorList>
    </citation>
    <scope>NUCLEOTIDE SEQUENCE [LARGE SCALE GENOMIC DNA]</scope>
    <source>
        <strain evidence="16">RS5460</strain>
    </source>
</reference>
<keyword evidence="5" id="KW-0812">Transmembrane</keyword>
<dbReference type="InterPro" id="IPR005027">
    <property type="entry name" value="Glyco_trans_43"/>
</dbReference>
<evidence type="ECO:0000313" key="16">
    <source>
        <dbReference type="Proteomes" id="UP001328107"/>
    </source>
</evidence>
<dbReference type="GO" id="GO:0050650">
    <property type="term" value="P:chondroitin sulfate proteoglycan biosynthetic process"/>
    <property type="evidence" value="ECO:0007669"/>
    <property type="project" value="TreeGrafter"/>
</dbReference>
<evidence type="ECO:0000256" key="9">
    <source>
        <dbReference type="ARBA" id="ARBA00023180"/>
    </source>
</evidence>
<proteinExistence type="inferred from homology"/>
<dbReference type="Proteomes" id="UP001328107">
    <property type="component" value="Unassembled WGS sequence"/>
</dbReference>
<evidence type="ECO:0000256" key="2">
    <source>
        <dbReference type="ARBA" id="ARBA00007706"/>
    </source>
</evidence>
<dbReference type="Pfam" id="PF03360">
    <property type="entry name" value="Glyco_transf_43"/>
    <property type="match status" value="1"/>
</dbReference>
<dbReference type="AlphaFoldDB" id="A0AAN4ZGW6"/>
<evidence type="ECO:0000256" key="5">
    <source>
        <dbReference type="ARBA" id="ARBA00022692"/>
    </source>
</evidence>
<comment type="subcellular location">
    <subcellularLocation>
        <location evidence="14">Golgi apparatus membrane</location>
        <topology evidence="14">Single-pass type II membrane protein</topology>
    </subcellularLocation>
    <subcellularLocation>
        <location evidence="1">Membrane</location>
        <topology evidence="1">Single-pass type II membrane protein</topology>
    </subcellularLocation>
</comment>
<dbReference type="GO" id="GO:0046872">
    <property type="term" value="F:metal ion binding"/>
    <property type="evidence" value="ECO:0007669"/>
    <property type="project" value="UniProtKB-KW"/>
</dbReference>
<dbReference type="GO" id="GO:0015018">
    <property type="term" value="F:galactosylgalactosylxylosylprotein 3-beta-glucuronosyltransferase activity"/>
    <property type="evidence" value="ECO:0007669"/>
    <property type="project" value="UniProtKB-UniRule"/>
</dbReference>
<evidence type="ECO:0000256" key="6">
    <source>
        <dbReference type="ARBA" id="ARBA00022968"/>
    </source>
</evidence>
<keyword evidence="12 14" id="KW-0464">Manganese</keyword>
<evidence type="ECO:0000256" key="13">
    <source>
        <dbReference type="PIRSR" id="PIRSR605027-4"/>
    </source>
</evidence>
<comment type="catalytic activity">
    <reaction evidence="10 14">
        <text>3-O-(beta-D-galactosyl-(1-&gt;3)-beta-D-galactosyl-(1-&gt;4)-beta-D-xylosyl)-L-seryl-[protein] + UDP-alpha-D-glucuronate = 3-O-(beta-D-GlcA-(1-&gt;3)-beta-D-Gal-(1-&gt;3)-beta-D-Gal-(1-&gt;4)-beta-D-Xyl)-L-seryl-[protein] + UDP + H(+)</text>
        <dbReference type="Rhea" id="RHEA:24168"/>
        <dbReference type="Rhea" id="RHEA-COMP:12571"/>
        <dbReference type="Rhea" id="RHEA-COMP:12573"/>
        <dbReference type="ChEBI" id="CHEBI:15378"/>
        <dbReference type="ChEBI" id="CHEBI:58052"/>
        <dbReference type="ChEBI" id="CHEBI:58223"/>
        <dbReference type="ChEBI" id="CHEBI:132090"/>
        <dbReference type="ChEBI" id="CHEBI:132093"/>
        <dbReference type="EC" id="2.4.1.135"/>
    </reaction>
</comment>
<dbReference type="InterPro" id="IPR029044">
    <property type="entry name" value="Nucleotide-diphossugar_trans"/>
</dbReference>
<keyword evidence="6 14" id="KW-0735">Signal-anchor</keyword>
<evidence type="ECO:0000256" key="11">
    <source>
        <dbReference type="PIRSR" id="PIRSR605027-1"/>
    </source>
</evidence>
<sequence length="347" mass="39173">SRIDLREADLWNWRPSEHPCSIPPAPDSQCMIKGALAYFLRAPSPKQLGRSSGCQNAMHYVKRCLPFVLLSVLAFIVIRSSTAPKRAWEFLQPPPAPFKQPQSPEDPEAGPTIVVITPTHKRPERFADMTRFSQTLSHIKNLHWVVIEDANATSPAVERILQRSGLPYVYFHATTEPGMPKRGWTHRNRALQFVRENYKDYKRGAVVYFADDDNSYDIRLFDKYIRRVKRLGIWAVGLAGTAVVEAPRVANKTIVGWDVVFAPGRAFATDMAGFALNINEIVRVPTASFSQKCSKQSPETCFLAQFGMKKEEAEPFGFDDDPKEVLVWHTKTRNIGTRGSAHGYVVE</sequence>
<accession>A0AAN4ZGW6</accession>
<dbReference type="Gene3D" id="3.90.550.10">
    <property type="entry name" value="Spore Coat Polysaccharide Biosynthesis Protein SpsA, Chain A"/>
    <property type="match status" value="1"/>
</dbReference>
<dbReference type="EC" id="2.4.1.135" evidence="3 14"/>
<dbReference type="GO" id="GO:0005975">
    <property type="term" value="P:carbohydrate metabolic process"/>
    <property type="evidence" value="ECO:0007669"/>
    <property type="project" value="TreeGrafter"/>
</dbReference>
<comment type="cofactor">
    <cofactor evidence="12 14">
        <name>Mn(2+)</name>
        <dbReference type="ChEBI" id="CHEBI:29035"/>
    </cofactor>
</comment>
<dbReference type="PANTHER" id="PTHR10896:SF30">
    <property type="entry name" value="GALACTOSYLGALACTOSYLXYLOSYLPROTEIN 3-BETA-GLUCURONOSYLTRANSFERASE"/>
    <property type="match status" value="1"/>
</dbReference>
<keyword evidence="14" id="KW-0333">Golgi apparatus</keyword>
<evidence type="ECO:0000256" key="12">
    <source>
        <dbReference type="PIRSR" id="PIRSR605027-3"/>
    </source>
</evidence>
<feature type="binding site" evidence="12">
    <location>
        <position position="213"/>
    </location>
    <ligand>
        <name>Mn(2+)</name>
        <dbReference type="ChEBI" id="CHEBI:29035"/>
    </ligand>
</feature>